<comment type="caution">
    <text evidence="1">The sequence shown here is derived from an EMBL/GenBank/DDBJ whole genome shotgun (WGS) entry which is preliminary data.</text>
</comment>
<evidence type="ECO:0008006" key="3">
    <source>
        <dbReference type="Google" id="ProtNLM"/>
    </source>
</evidence>
<evidence type="ECO:0000313" key="1">
    <source>
        <dbReference type="EMBL" id="MBL0385685.1"/>
    </source>
</evidence>
<dbReference type="RefSeq" id="WP_201631113.1">
    <property type="nucleotide sequence ID" value="NZ_JAEQNB010000001.1"/>
</dbReference>
<dbReference type="EMBL" id="JAEQNB010000001">
    <property type="protein sequence ID" value="MBL0385685.1"/>
    <property type="molecule type" value="Genomic_DNA"/>
</dbReference>
<proteinExistence type="predicted"/>
<accession>A0ABS1J682</accession>
<reference evidence="1 2" key="1">
    <citation type="submission" date="2021-01" db="EMBL/GenBank/DDBJ databases">
        <title>Tumebacillus sp. strain ITR2 16S ribosomal RNA gene Genome sequencing and assembly.</title>
        <authorList>
            <person name="Kang M."/>
        </authorList>
    </citation>
    <scope>NUCLEOTIDE SEQUENCE [LARGE SCALE GENOMIC DNA]</scope>
    <source>
        <strain evidence="1 2">ITR2</strain>
    </source>
</reference>
<keyword evidence="2" id="KW-1185">Reference proteome</keyword>
<dbReference type="Proteomes" id="UP000602284">
    <property type="component" value="Unassembled WGS sequence"/>
</dbReference>
<name>A0ABS1J682_9BACL</name>
<sequence>MFPLLIGRRILIMMKKYQIEILQHLPGQIELYSPLWKNSDEMTELLTQFDHEPGIHKVDFSKRDGKLQIHFDETLTKDYARIEKWMNRLELFGRGR</sequence>
<organism evidence="1 2">
    <name type="scientific">Tumebacillus amylolyticus</name>
    <dbReference type="NCBI Taxonomy" id="2801339"/>
    <lineage>
        <taxon>Bacteria</taxon>
        <taxon>Bacillati</taxon>
        <taxon>Bacillota</taxon>
        <taxon>Bacilli</taxon>
        <taxon>Bacillales</taxon>
        <taxon>Alicyclobacillaceae</taxon>
        <taxon>Tumebacillus</taxon>
    </lineage>
</organism>
<protein>
    <recommendedName>
        <fullName evidence="3">Metal ABC transporter ATPase</fullName>
    </recommendedName>
</protein>
<gene>
    <name evidence="1" type="ORF">JJB07_03390</name>
</gene>
<evidence type="ECO:0000313" key="2">
    <source>
        <dbReference type="Proteomes" id="UP000602284"/>
    </source>
</evidence>